<evidence type="ECO:0000259" key="7">
    <source>
        <dbReference type="PROSITE" id="PS51736"/>
    </source>
</evidence>
<evidence type="ECO:0000256" key="3">
    <source>
        <dbReference type="ARBA" id="ARBA00023125"/>
    </source>
</evidence>
<keyword evidence="9" id="KW-1185">Reference proteome</keyword>
<organism evidence="8 9">
    <name type="scientific">Acetobacter orleanensis</name>
    <dbReference type="NCBI Taxonomy" id="104099"/>
    <lineage>
        <taxon>Bacteria</taxon>
        <taxon>Pseudomonadati</taxon>
        <taxon>Pseudomonadota</taxon>
        <taxon>Alphaproteobacteria</taxon>
        <taxon>Acetobacterales</taxon>
        <taxon>Acetobacteraceae</taxon>
        <taxon>Acetobacter</taxon>
    </lineage>
</organism>
<dbReference type="InterPro" id="IPR036162">
    <property type="entry name" value="Resolvase-like_N_sf"/>
</dbReference>
<dbReference type="GO" id="GO:0015074">
    <property type="term" value="P:DNA integration"/>
    <property type="evidence" value="ECO:0007669"/>
    <property type="project" value="UniProtKB-KW"/>
</dbReference>
<dbReference type="Gene3D" id="3.40.50.1390">
    <property type="entry name" value="Resolvase, N-terminal catalytic domain"/>
    <property type="match status" value="1"/>
</dbReference>
<dbReference type="SUPFAM" id="SSF46689">
    <property type="entry name" value="Homeodomain-like"/>
    <property type="match status" value="1"/>
</dbReference>
<dbReference type="Pfam" id="PF00239">
    <property type="entry name" value="Resolvase"/>
    <property type="match status" value="1"/>
</dbReference>
<keyword evidence="3" id="KW-0238">DNA-binding</keyword>
<dbReference type="PANTHER" id="PTHR30461:SF2">
    <property type="entry name" value="SERINE RECOMBINASE PINE-RELATED"/>
    <property type="match status" value="1"/>
</dbReference>
<proteinExistence type="inferred from homology"/>
<evidence type="ECO:0000256" key="6">
    <source>
        <dbReference type="PROSITE-ProRule" id="PRU10137"/>
    </source>
</evidence>
<dbReference type="PROSITE" id="PS00398">
    <property type="entry name" value="RECOMBINASES_2"/>
    <property type="match status" value="1"/>
</dbReference>
<sequence length="219" mass="24322">MEPKTFTNLSKRDTRPLVSGPPLDVSEVIIKGIGMARFGYARVSTDMQVNDPQILALQREGVETIITEVISGAVPARARPQLSNLLKRMKRGDSLVVSRLDRLGRDTLDVLSLLRELDEQGIRVRILNIGAETGTPNGRMFLTILMAIAEFERELIRERTRAGLAAVKASGKKLGRPERLTAPQKRHIVHLSHEGMSLRRIAALFNVSKSTINRVVSNQ</sequence>
<evidence type="ECO:0000256" key="5">
    <source>
        <dbReference type="PIRSR" id="PIRSR606118-50"/>
    </source>
</evidence>
<dbReference type="SUPFAM" id="SSF53041">
    <property type="entry name" value="Resolvase-like"/>
    <property type="match status" value="1"/>
</dbReference>
<accession>A0A4Y3TRI4</accession>
<dbReference type="Gene3D" id="1.10.10.60">
    <property type="entry name" value="Homeodomain-like"/>
    <property type="match status" value="1"/>
</dbReference>
<keyword evidence="2" id="KW-0229">DNA integration</keyword>
<evidence type="ECO:0000256" key="1">
    <source>
        <dbReference type="ARBA" id="ARBA00009913"/>
    </source>
</evidence>
<dbReference type="Pfam" id="PF13936">
    <property type="entry name" value="HTH_38"/>
    <property type="match status" value="1"/>
</dbReference>
<dbReference type="InterPro" id="IPR009057">
    <property type="entry name" value="Homeodomain-like_sf"/>
</dbReference>
<evidence type="ECO:0000256" key="4">
    <source>
        <dbReference type="ARBA" id="ARBA00023172"/>
    </source>
</evidence>
<dbReference type="PANTHER" id="PTHR30461">
    <property type="entry name" value="DNA-INVERTASE FROM LAMBDOID PROPHAGE"/>
    <property type="match status" value="1"/>
</dbReference>
<dbReference type="CDD" id="cd03768">
    <property type="entry name" value="SR_ResInv"/>
    <property type="match status" value="1"/>
</dbReference>
<dbReference type="Proteomes" id="UP000317617">
    <property type="component" value="Unassembled WGS sequence"/>
</dbReference>
<name>A0A4Y3TRI4_9PROT</name>
<dbReference type="GO" id="GO:0000150">
    <property type="term" value="F:DNA strand exchange activity"/>
    <property type="evidence" value="ECO:0007669"/>
    <property type="project" value="InterPro"/>
</dbReference>
<comment type="similarity">
    <text evidence="1">Belongs to the site-specific recombinase resolvase family.</text>
</comment>
<dbReference type="STRING" id="104099.AD949_00340"/>
<evidence type="ECO:0000313" key="9">
    <source>
        <dbReference type="Proteomes" id="UP000317617"/>
    </source>
</evidence>
<comment type="caution">
    <text evidence="8">The sequence shown here is derived from an EMBL/GenBank/DDBJ whole genome shotgun (WGS) entry which is preliminary data.</text>
</comment>
<dbReference type="SMART" id="SM00857">
    <property type="entry name" value="Resolvase"/>
    <property type="match status" value="1"/>
</dbReference>
<protein>
    <submittedName>
        <fullName evidence="8">Transposase</fullName>
    </submittedName>
</protein>
<dbReference type="GO" id="GO:0003677">
    <property type="term" value="F:DNA binding"/>
    <property type="evidence" value="ECO:0007669"/>
    <property type="project" value="UniProtKB-KW"/>
</dbReference>
<dbReference type="InterPro" id="IPR050639">
    <property type="entry name" value="SSR_resolvase"/>
</dbReference>
<dbReference type="AlphaFoldDB" id="A0A4Y3TRI4"/>
<dbReference type="PROSITE" id="PS51736">
    <property type="entry name" value="RECOMBINASES_3"/>
    <property type="match status" value="1"/>
</dbReference>
<dbReference type="InterPro" id="IPR006119">
    <property type="entry name" value="Resolv_N"/>
</dbReference>
<gene>
    <name evidence="8" type="primary">tnpR_3</name>
    <name evidence="8" type="ORF">AOR01nite_25660</name>
</gene>
<dbReference type="InterPro" id="IPR006118">
    <property type="entry name" value="Recombinase_CS"/>
</dbReference>
<feature type="domain" description="Resolvase/invertase-type recombinase catalytic" evidence="7">
    <location>
        <begin position="36"/>
        <end position="171"/>
    </location>
</feature>
<evidence type="ECO:0000313" key="8">
    <source>
        <dbReference type="EMBL" id="GEB84089.1"/>
    </source>
</evidence>
<dbReference type="InterPro" id="IPR025246">
    <property type="entry name" value="IS30-like_HTH"/>
</dbReference>
<dbReference type="PROSITE" id="PS00397">
    <property type="entry name" value="RECOMBINASES_1"/>
    <property type="match status" value="1"/>
</dbReference>
<keyword evidence="4" id="KW-0233">DNA recombination</keyword>
<evidence type="ECO:0000256" key="2">
    <source>
        <dbReference type="ARBA" id="ARBA00022908"/>
    </source>
</evidence>
<dbReference type="EMBL" id="BJMU01000031">
    <property type="protein sequence ID" value="GEB84089.1"/>
    <property type="molecule type" value="Genomic_DNA"/>
</dbReference>
<feature type="active site" description="O-(5'-phospho-DNA)-serine intermediate" evidence="5 6">
    <location>
        <position position="44"/>
    </location>
</feature>
<reference evidence="8 9" key="1">
    <citation type="submission" date="2019-06" db="EMBL/GenBank/DDBJ databases">
        <title>Whole genome shotgun sequence of Acetobacter orleanensis NBRC 13752.</title>
        <authorList>
            <person name="Hosoyama A."/>
            <person name="Uohara A."/>
            <person name="Ohji S."/>
            <person name="Ichikawa N."/>
        </authorList>
    </citation>
    <scope>NUCLEOTIDE SEQUENCE [LARGE SCALE GENOMIC DNA]</scope>
    <source>
        <strain evidence="8 9">NBRC 13752</strain>
    </source>
</reference>